<keyword evidence="2" id="KW-1185">Reference proteome</keyword>
<name>A0A5P8W3V5_9NOSO</name>
<gene>
    <name evidence="1" type="ORF">GXM_04910</name>
</gene>
<dbReference type="Proteomes" id="UP000326678">
    <property type="component" value="Chromosome Gxm1"/>
</dbReference>
<dbReference type="AlphaFoldDB" id="A0A5P8W3V5"/>
<dbReference type="KEGG" id="nsh:GXM_04910"/>
<dbReference type="EMBL" id="CP045226">
    <property type="protein sequence ID" value="QFS47418.1"/>
    <property type="molecule type" value="Genomic_DNA"/>
</dbReference>
<proteinExistence type="predicted"/>
<organism evidence="1 2">
    <name type="scientific">Nostoc sphaeroides CCNUC1</name>
    <dbReference type="NCBI Taxonomy" id="2653204"/>
    <lineage>
        <taxon>Bacteria</taxon>
        <taxon>Bacillati</taxon>
        <taxon>Cyanobacteriota</taxon>
        <taxon>Cyanophyceae</taxon>
        <taxon>Nostocales</taxon>
        <taxon>Nostocaceae</taxon>
        <taxon>Nostoc</taxon>
    </lineage>
</organism>
<evidence type="ECO:0000313" key="2">
    <source>
        <dbReference type="Proteomes" id="UP000326678"/>
    </source>
</evidence>
<accession>A0A5P8W3V5</accession>
<evidence type="ECO:0000313" key="1">
    <source>
        <dbReference type="EMBL" id="QFS47418.1"/>
    </source>
</evidence>
<sequence>MTLDKGQILLYETLRVSGGFALAIRSVQIDKGQMTNDK</sequence>
<reference evidence="1 2" key="1">
    <citation type="submission" date="2019-10" db="EMBL/GenBank/DDBJ databases">
        <title>Genomic and transcriptomic insights into the perfect genentic adaptation of a filamentous nitrogen-fixing cyanobacterium to rice fields.</title>
        <authorList>
            <person name="Chen Z."/>
        </authorList>
    </citation>
    <scope>NUCLEOTIDE SEQUENCE [LARGE SCALE GENOMIC DNA]</scope>
    <source>
        <strain evidence="1">CCNUC1</strain>
    </source>
</reference>
<protein>
    <submittedName>
        <fullName evidence="1">Uncharacterized protein</fullName>
    </submittedName>
</protein>